<dbReference type="Proteomes" id="UP000756860">
    <property type="component" value="Unassembled WGS sequence"/>
</dbReference>
<evidence type="ECO:0000313" key="2">
    <source>
        <dbReference type="EMBL" id="MBT0652029.1"/>
    </source>
</evidence>
<feature type="domain" description="AB hydrolase-1" evidence="1">
    <location>
        <begin position="77"/>
        <end position="398"/>
    </location>
</feature>
<organism evidence="2 3">
    <name type="scientific">Geomobilimonas luticola</name>
    <dbReference type="NCBI Taxonomy" id="1114878"/>
    <lineage>
        <taxon>Bacteria</taxon>
        <taxon>Pseudomonadati</taxon>
        <taxon>Thermodesulfobacteriota</taxon>
        <taxon>Desulfuromonadia</taxon>
        <taxon>Geobacterales</taxon>
        <taxon>Geobacteraceae</taxon>
        <taxon>Geomobilimonas</taxon>
    </lineage>
</organism>
<dbReference type="GO" id="GO:0016787">
    <property type="term" value="F:hydrolase activity"/>
    <property type="evidence" value="ECO:0007669"/>
    <property type="project" value="UniProtKB-KW"/>
</dbReference>
<dbReference type="InterPro" id="IPR000073">
    <property type="entry name" value="AB_hydrolase_1"/>
</dbReference>
<keyword evidence="2" id="KW-0378">Hydrolase</keyword>
<dbReference type="PANTHER" id="PTHR30035">
    <property type="entry name" value="LIPOPROTEIN VACJ-RELATED"/>
    <property type="match status" value="1"/>
</dbReference>
<dbReference type="Gene3D" id="3.40.50.1820">
    <property type="entry name" value="alpha/beta hydrolase"/>
    <property type="match status" value="1"/>
</dbReference>
<evidence type="ECO:0000259" key="1">
    <source>
        <dbReference type="Pfam" id="PF12697"/>
    </source>
</evidence>
<dbReference type="EMBL" id="JAHCVK010000001">
    <property type="protein sequence ID" value="MBT0652029.1"/>
    <property type="molecule type" value="Genomic_DNA"/>
</dbReference>
<dbReference type="SUPFAM" id="SSF53474">
    <property type="entry name" value="alpha/beta-Hydrolases"/>
    <property type="match status" value="1"/>
</dbReference>
<dbReference type="RefSeq" id="WP_214174003.1">
    <property type="nucleotide sequence ID" value="NZ_JAHCVK010000001.1"/>
</dbReference>
<reference evidence="2 3" key="1">
    <citation type="submission" date="2021-05" db="EMBL/GenBank/DDBJ databases">
        <title>The draft genome of Geobacter luticola JCM 17780.</title>
        <authorList>
            <person name="Xu Z."/>
            <person name="Masuda Y."/>
            <person name="Itoh H."/>
            <person name="Senoo K."/>
        </authorList>
    </citation>
    <scope>NUCLEOTIDE SEQUENCE [LARGE SCALE GENOMIC DNA]</scope>
    <source>
        <strain evidence="2 3">JCM 17780</strain>
    </source>
</reference>
<gene>
    <name evidence="2" type="ORF">KI810_03110</name>
</gene>
<dbReference type="InterPro" id="IPR029058">
    <property type="entry name" value="AB_hydrolase_fold"/>
</dbReference>
<sequence length="412" mass="46240">MLPAFAWAGSTGYGYPIDDSYAATILGTPKNLRPDIPGDIPIKTMVLETDLKKPEIFFYDRGLRYTVAFQDHNAPLVFLIAGTGGSSRSAKITALITNLYHAGFHVIALPSPTFPNFIIDASTTHVPGHLSDDAADLYRVMEQIWSQTKGRIEVTDFSLVGYSLGGTEAAFVARLDEERKVFDFRRVLMLNPAVSLYNSVSRIEGLLEHIPGGPKRIGAFYNRVMAKSTDFYRKGDFVAIDDDFLFAAYQAQVLNRDEAGGMIAVSFRISSAGMIFASDVMTHGGYVVPKDRELENSDSLDDYFWTYLHLSFLDYFNEYFVPYFQSRHPGLTREKLLEALSIRSIESYLASSAKVMVITNEDDFILAPGELDYLRRVFGHRLKVYPSGGHLGNLEYRDNMAFLIDRLRSATR</sequence>
<evidence type="ECO:0000313" key="3">
    <source>
        <dbReference type="Proteomes" id="UP000756860"/>
    </source>
</evidence>
<comment type="caution">
    <text evidence="2">The sequence shown here is derived from an EMBL/GenBank/DDBJ whole genome shotgun (WGS) entry which is preliminary data.</text>
</comment>
<accession>A0ABS5S9I0</accession>
<name>A0ABS5S9I0_9BACT</name>
<protein>
    <submittedName>
        <fullName evidence="2">Alpha/beta fold hydrolase</fullName>
    </submittedName>
</protein>
<proteinExistence type="predicted"/>
<dbReference type="Pfam" id="PF12697">
    <property type="entry name" value="Abhydrolase_6"/>
    <property type="match status" value="1"/>
</dbReference>
<dbReference type="PANTHER" id="PTHR30035:SF1">
    <property type="entry name" value="AB HYDROLASE-1 DOMAIN-CONTAINING PROTEIN"/>
    <property type="match status" value="1"/>
</dbReference>
<dbReference type="InterPro" id="IPR007428">
    <property type="entry name" value="MlaA"/>
</dbReference>
<keyword evidence="3" id="KW-1185">Reference proteome</keyword>